<sequence length="92" mass="10563">MSEGQRVAPQRHTVCRDIPRRSHRPQRPRAAANPRLPQHEPVLAIPRSDHTAEGIRRQQAIPPRPHPAVGSKSGPRWHRFTFESAKPDSQYR</sequence>
<gene>
    <name evidence="2" type="ORF">GCM10023214_29720</name>
</gene>
<evidence type="ECO:0000313" key="2">
    <source>
        <dbReference type="EMBL" id="GAA5162681.1"/>
    </source>
</evidence>
<feature type="region of interest" description="Disordered" evidence="1">
    <location>
        <begin position="1"/>
        <end position="92"/>
    </location>
</feature>
<evidence type="ECO:0000256" key="1">
    <source>
        <dbReference type="SAM" id="MobiDB-lite"/>
    </source>
</evidence>
<accession>A0ABP9QIX0</accession>
<comment type="caution">
    <text evidence="2">The sequence shown here is derived from an EMBL/GenBank/DDBJ whole genome shotgun (WGS) entry which is preliminary data.</text>
</comment>
<dbReference type="EMBL" id="BAABIB010000063">
    <property type="protein sequence ID" value="GAA5162681.1"/>
    <property type="molecule type" value="Genomic_DNA"/>
</dbReference>
<proteinExistence type="predicted"/>
<dbReference type="Proteomes" id="UP001500192">
    <property type="component" value="Unassembled WGS sequence"/>
</dbReference>
<evidence type="ECO:0000313" key="3">
    <source>
        <dbReference type="Proteomes" id="UP001500192"/>
    </source>
</evidence>
<protein>
    <submittedName>
        <fullName evidence="2">Uncharacterized protein</fullName>
    </submittedName>
</protein>
<organism evidence="2 3">
    <name type="scientific">Amycolatopsis dongchuanensis</name>
    <dbReference type="NCBI Taxonomy" id="1070866"/>
    <lineage>
        <taxon>Bacteria</taxon>
        <taxon>Bacillati</taxon>
        <taxon>Actinomycetota</taxon>
        <taxon>Actinomycetes</taxon>
        <taxon>Pseudonocardiales</taxon>
        <taxon>Pseudonocardiaceae</taxon>
        <taxon>Amycolatopsis</taxon>
    </lineage>
</organism>
<name>A0ABP9QIX0_9PSEU</name>
<keyword evidence="3" id="KW-1185">Reference proteome</keyword>
<reference evidence="3" key="1">
    <citation type="journal article" date="2019" name="Int. J. Syst. Evol. Microbiol.">
        <title>The Global Catalogue of Microorganisms (GCM) 10K type strain sequencing project: providing services to taxonomists for standard genome sequencing and annotation.</title>
        <authorList>
            <consortium name="The Broad Institute Genomics Platform"/>
            <consortium name="The Broad Institute Genome Sequencing Center for Infectious Disease"/>
            <person name="Wu L."/>
            <person name="Ma J."/>
        </authorList>
    </citation>
    <scope>NUCLEOTIDE SEQUENCE [LARGE SCALE GENOMIC DNA]</scope>
    <source>
        <strain evidence="3">JCM 18054</strain>
    </source>
</reference>
<feature type="compositionally biased region" description="Basic and acidic residues" evidence="1">
    <location>
        <begin position="47"/>
        <end position="56"/>
    </location>
</feature>